<name>A0ABT5XFK2_9EURY</name>
<dbReference type="RefSeq" id="WP_316969204.1">
    <property type="nucleotide sequence ID" value="NZ_JARFPL010000022.1"/>
</dbReference>
<dbReference type="EMBL" id="JARFPL010000022">
    <property type="protein sequence ID" value="MDF0593499.1"/>
    <property type="molecule type" value="Genomic_DNA"/>
</dbReference>
<sequence>MASRVSKFEREVVAAFGGSVEDYRKGKIETEDDFLASLYHHLRGHTDKNRIMKISIGRPVGDATPAISVFKGDECLVVIEILTATRSGGKAVPFDRSKVKERIERLKACAPFCERGFLICIDEGGPGFEDGPAGWKEDYYRNLWHEAGEDKTYLFEVKKGRTNKRRV</sequence>
<reference evidence="1 2" key="1">
    <citation type="submission" date="2023-03" db="EMBL/GenBank/DDBJ databases">
        <title>Whole genome sequencing of Methanotrichaceae archaeon M04Ac.</title>
        <authorList>
            <person name="Khomyakova M.A."/>
            <person name="Merkel A.Y."/>
            <person name="Slobodkin A.I."/>
        </authorList>
    </citation>
    <scope>NUCLEOTIDE SEQUENCE [LARGE SCALE GENOMIC DNA]</scope>
    <source>
        <strain evidence="1 2">M04Ac</strain>
    </source>
</reference>
<organism evidence="1 2">
    <name type="scientific">Candidatus Methanocrinis alkalitolerans</name>
    <dbReference type="NCBI Taxonomy" id="3033395"/>
    <lineage>
        <taxon>Archaea</taxon>
        <taxon>Methanobacteriati</taxon>
        <taxon>Methanobacteriota</taxon>
        <taxon>Stenosarchaea group</taxon>
        <taxon>Methanomicrobia</taxon>
        <taxon>Methanotrichales</taxon>
        <taxon>Methanotrichaceae</taxon>
        <taxon>Methanocrinis</taxon>
    </lineage>
</organism>
<gene>
    <name evidence="1" type="ORF">P0O24_07875</name>
</gene>
<evidence type="ECO:0000313" key="2">
    <source>
        <dbReference type="Proteomes" id="UP001215956"/>
    </source>
</evidence>
<evidence type="ECO:0000313" key="1">
    <source>
        <dbReference type="EMBL" id="MDF0593499.1"/>
    </source>
</evidence>
<accession>A0ABT5XFK2</accession>
<comment type="caution">
    <text evidence="1">The sequence shown here is derived from an EMBL/GenBank/DDBJ whole genome shotgun (WGS) entry which is preliminary data.</text>
</comment>
<proteinExistence type="predicted"/>
<keyword evidence="2" id="KW-1185">Reference proteome</keyword>
<dbReference type="Proteomes" id="UP001215956">
    <property type="component" value="Unassembled WGS sequence"/>
</dbReference>
<protein>
    <submittedName>
        <fullName evidence="1">Uncharacterized protein</fullName>
    </submittedName>
</protein>